<dbReference type="KEGG" id="smo:SELMODRAFT_411309"/>
<protein>
    <submittedName>
        <fullName evidence="1">Uncharacterized protein</fullName>
    </submittedName>
</protein>
<dbReference type="Proteomes" id="UP000001514">
    <property type="component" value="Unassembled WGS sequence"/>
</dbReference>
<dbReference type="InParanoid" id="D8RH82"/>
<keyword evidence="2" id="KW-1185">Reference proteome</keyword>
<evidence type="ECO:0000313" key="1">
    <source>
        <dbReference type="EMBL" id="EFJ28729.1"/>
    </source>
</evidence>
<gene>
    <name evidence="1" type="ORF">SELMODRAFT_411309</name>
</gene>
<name>D8RH82_SELML</name>
<proteinExistence type="predicted"/>
<dbReference type="EMBL" id="GL377579">
    <property type="protein sequence ID" value="EFJ28729.1"/>
    <property type="molecule type" value="Genomic_DNA"/>
</dbReference>
<accession>D8RH82</accession>
<organism evidence="2">
    <name type="scientific">Selaginella moellendorffii</name>
    <name type="common">Spikemoss</name>
    <dbReference type="NCBI Taxonomy" id="88036"/>
    <lineage>
        <taxon>Eukaryota</taxon>
        <taxon>Viridiplantae</taxon>
        <taxon>Streptophyta</taxon>
        <taxon>Embryophyta</taxon>
        <taxon>Tracheophyta</taxon>
        <taxon>Lycopodiopsida</taxon>
        <taxon>Selaginellales</taxon>
        <taxon>Selaginellaceae</taxon>
        <taxon>Selaginella</taxon>
    </lineage>
</organism>
<dbReference type="HOGENOM" id="CLU_1477521_0_0_1"/>
<dbReference type="AlphaFoldDB" id="D8RH82"/>
<reference evidence="1 2" key="1">
    <citation type="journal article" date="2011" name="Science">
        <title>The Selaginella genome identifies genetic changes associated with the evolution of vascular plants.</title>
        <authorList>
            <person name="Banks J.A."/>
            <person name="Nishiyama T."/>
            <person name="Hasebe M."/>
            <person name="Bowman J.L."/>
            <person name="Gribskov M."/>
            <person name="dePamphilis C."/>
            <person name="Albert V.A."/>
            <person name="Aono N."/>
            <person name="Aoyama T."/>
            <person name="Ambrose B.A."/>
            <person name="Ashton N.W."/>
            <person name="Axtell M.J."/>
            <person name="Barker E."/>
            <person name="Barker M.S."/>
            <person name="Bennetzen J.L."/>
            <person name="Bonawitz N.D."/>
            <person name="Chapple C."/>
            <person name="Cheng C."/>
            <person name="Correa L.G."/>
            <person name="Dacre M."/>
            <person name="DeBarry J."/>
            <person name="Dreyer I."/>
            <person name="Elias M."/>
            <person name="Engstrom E.M."/>
            <person name="Estelle M."/>
            <person name="Feng L."/>
            <person name="Finet C."/>
            <person name="Floyd S.K."/>
            <person name="Frommer W.B."/>
            <person name="Fujita T."/>
            <person name="Gramzow L."/>
            <person name="Gutensohn M."/>
            <person name="Harholt J."/>
            <person name="Hattori M."/>
            <person name="Heyl A."/>
            <person name="Hirai T."/>
            <person name="Hiwatashi Y."/>
            <person name="Ishikawa M."/>
            <person name="Iwata M."/>
            <person name="Karol K.G."/>
            <person name="Koehler B."/>
            <person name="Kolukisaoglu U."/>
            <person name="Kubo M."/>
            <person name="Kurata T."/>
            <person name="Lalonde S."/>
            <person name="Li K."/>
            <person name="Li Y."/>
            <person name="Litt A."/>
            <person name="Lyons E."/>
            <person name="Manning G."/>
            <person name="Maruyama T."/>
            <person name="Michael T.P."/>
            <person name="Mikami K."/>
            <person name="Miyazaki S."/>
            <person name="Morinaga S."/>
            <person name="Murata T."/>
            <person name="Mueller-Roeber B."/>
            <person name="Nelson D.R."/>
            <person name="Obara M."/>
            <person name="Oguri Y."/>
            <person name="Olmstead R.G."/>
            <person name="Onodera N."/>
            <person name="Petersen B.L."/>
            <person name="Pils B."/>
            <person name="Prigge M."/>
            <person name="Rensing S.A."/>
            <person name="Riano-Pachon D.M."/>
            <person name="Roberts A.W."/>
            <person name="Sato Y."/>
            <person name="Scheller H.V."/>
            <person name="Schulz B."/>
            <person name="Schulz C."/>
            <person name="Shakirov E.V."/>
            <person name="Shibagaki N."/>
            <person name="Shinohara N."/>
            <person name="Shippen D.E."/>
            <person name="Soerensen I."/>
            <person name="Sotooka R."/>
            <person name="Sugimoto N."/>
            <person name="Sugita M."/>
            <person name="Sumikawa N."/>
            <person name="Tanurdzic M."/>
            <person name="Theissen G."/>
            <person name="Ulvskov P."/>
            <person name="Wakazuki S."/>
            <person name="Weng J.K."/>
            <person name="Willats W.W."/>
            <person name="Wipf D."/>
            <person name="Wolf P.G."/>
            <person name="Yang L."/>
            <person name="Zimmer A.D."/>
            <person name="Zhu Q."/>
            <person name="Mitros T."/>
            <person name="Hellsten U."/>
            <person name="Loque D."/>
            <person name="Otillar R."/>
            <person name="Salamov A."/>
            <person name="Schmutz J."/>
            <person name="Shapiro H."/>
            <person name="Lindquist E."/>
            <person name="Lucas S."/>
            <person name="Rokhsar D."/>
            <person name="Grigoriev I.V."/>
        </authorList>
    </citation>
    <scope>NUCLEOTIDE SEQUENCE [LARGE SCALE GENOMIC DNA]</scope>
</reference>
<dbReference type="Gramene" id="EFJ28729">
    <property type="protein sequence ID" value="EFJ28729"/>
    <property type="gene ID" value="SELMODRAFT_411309"/>
</dbReference>
<evidence type="ECO:0000313" key="2">
    <source>
        <dbReference type="Proteomes" id="UP000001514"/>
    </source>
</evidence>
<sequence>MGATPTVDFKIHPTGHLRRHDQMKRVWAEDTFKRKDYARLRDRASTVFRVVMLEMDGHRADLETARTRSGNLERRSKRWAVEVPLAHQVWPPQTEVRQIRVLGHTHSPAQHAQRKTSRKRTYSHRRLFDEESRTLGSSFANWGVYQGTRSCPDLGGLGGSGLSSSGTRGLSRWSGLERPLLSL</sequence>